<dbReference type="PROSITE" id="PS51071">
    <property type="entry name" value="HTH_RPIR"/>
    <property type="match status" value="1"/>
</dbReference>
<dbReference type="Pfam" id="PF01380">
    <property type="entry name" value="SIS"/>
    <property type="match status" value="1"/>
</dbReference>
<dbReference type="GO" id="GO:0003700">
    <property type="term" value="F:DNA-binding transcription factor activity"/>
    <property type="evidence" value="ECO:0007669"/>
    <property type="project" value="InterPro"/>
</dbReference>
<protein>
    <submittedName>
        <fullName evidence="6">Transcriptional regulator</fullName>
    </submittedName>
</protein>
<dbReference type="SUPFAM" id="SSF46689">
    <property type="entry name" value="Homeodomain-like"/>
    <property type="match status" value="1"/>
</dbReference>
<keyword evidence="2" id="KW-0238">DNA-binding</keyword>
<keyword evidence="1" id="KW-0805">Transcription regulation</keyword>
<dbReference type="InterPro" id="IPR009057">
    <property type="entry name" value="Homeodomain-like_sf"/>
</dbReference>
<dbReference type="Gene3D" id="1.10.10.10">
    <property type="entry name" value="Winged helix-like DNA-binding domain superfamily/Winged helix DNA-binding domain"/>
    <property type="match status" value="1"/>
</dbReference>
<dbReference type="Gene3D" id="3.40.50.10490">
    <property type="entry name" value="Glucose-6-phosphate isomerase like protein, domain 1"/>
    <property type="match status" value="1"/>
</dbReference>
<evidence type="ECO:0000313" key="6">
    <source>
        <dbReference type="EMBL" id="KON83254.1"/>
    </source>
</evidence>
<dbReference type="Proteomes" id="UP000037405">
    <property type="component" value="Unassembled WGS sequence"/>
</dbReference>
<evidence type="ECO:0000259" key="4">
    <source>
        <dbReference type="PROSITE" id="PS51071"/>
    </source>
</evidence>
<dbReference type="EMBL" id="LGUE01000008">
    <property type="protein sequence ID" value="KON83254.1"/>
    <property type="molecule type" value="Genomic_DNA"/>
</dbReference>
<dbReference type="InterPro" id="IPR035472">
    <property type="entry name" value="RpiR-like_SIS"/>
</dbReference>
<sequence>MENPITILKDNISELTKAQKNIADYILKNPSEVAFLTINQLATRVNTSTTTIMRLTSSIGYSGYSEFQKGLQQLLREQTAPQNRLTVNLQNVDQDDLWSHTIQHHLFHIQQTMERISKEQLHDVVQRITSSERIYCTNVRSGLPVGEYLTHGLNRSLGNCRLIWADVSDWVDEVVAMNANDVLIAISFPRYGVRIIDFIKAAKARGVQVIAITDSYSSPIVEYADCLLTCDSSSLAFHNSPIPAMVLADYLINAVAITKSEKTKERLNEINEVLTTINYHVQNARQE</sequence>
<evidence type="ECO:0000256" key="3">
    <source>
        <dbReference type="ARBA" id="ARBA00023163"/>
    </source>
</evidence>
<feature type="domain" description="SIS" evidence="5">
    <location>
        <begin position="124"/>
        <end position="262"/>
    </location>
</feature>
<dbReference type="GO" id="GO:0097367">
    <property type="term" value="F:carbohydrate derivative binding"/>
    <property type="evidence" value="ECO:0007669"/>
    <property type="project" value="InterPro"/>
</dbReference>
<organism evidence="6 7">
    <name type="scientific">Rossellomorea marisflavi</name>
    <dbReference type="NCBI Taxonomy" id="189381"/>
    <lineage>
        <taxon>Bacteria</taxon>
        <taxon>Bacillati</taxon>
        <taxon>Bacillota</taxon>
        <taxon>Bacilli</taxon>
        <taxon>Bacillales</taxon>
        <taxon>Bacillaceae</taxon>
        <taxon>Rossellomorea</taxon>
    </lineage>
</organism>
<feature type="domain" description="HTH rpiR-type" evidence="4">
    <location>
        <begin position="2"/>
        <end position="78"/>
    </location>
</feature>
<evidence type="ECO:0000313" key="7">
    <source>
        <dbReference type="Proteomes" id="UP000037405"/>
    </source>
</evidence>
<comment type="caution">
    <text evidence="6">The sequence shown here is derived from an EMBL/GenBank/DDBJ whole genome shotgun (WGS) entry which is preliminary data.</text>
</comment>
<dbReference type="InterPro" id="IPR000281">
    <property type="entry name" value="HTH_RpiR"/>
</dbReference>
<proteinExistence type="predicted"/>
<dbReference type="PROSITE" id="PS51464">
    <property type="entry name" value="SIS"/>
    <property type="match status" value="1"/>
</dbReference>
<dbReference type="InterPro" id="IPR047640">
    <property type="entry name" value="RpiR-like"/>
</dbReference>
<dbReference type="RefSeq" id="WP_053429873.1">
    <property type="nucleotide sequence ID" value="NZ_JAMQJB010000005.1"/>
</dbReference>
<dbReference type="OrthoDB" id="2930at2"/>
<name>A0A0M0G0B0_9BACI</name>
<accession>A0A0M0G0B0</accession>
<dbReference type="SUPFAM" id="SSF53697">
    <property type="entry name" value="SIS domain"/>
    <property type="match status" value="1"/>
</dbReference>
<dbReference type="InterPro" id="IPR046348">
    <property type="entry name" value="SIS_dom_sf"/>
</dbReference>
<dbReference type="InterPro" id="IPR036388">
    <property type="entry name" value="WH-like_DNA-bd_sf"/>
</dbReference>
<dbReference type="InterPro" id="IPR001347">
    <property type="entry name" value="SIS_dom"/>
</dbReference>
<dbReference type="PANTHER" id="PTHR30514:SF18">
    <property type="entry name" value="RPIR-FAMILY TRANSCRIPTIONAL REGULATOR"/>
    <property type="match status" value="1"/>
</dbReference>
<evidence type="ECO:0000256" key="1">
    <source>
        <dbReference type="ARBA" id="ARBA00023015"/>
    </source>
</evidence>
<evidence type="ECO:0000259" key="5">
    <source>
        <dbReference type="PROSITE" id="PS51464"/>
    </source>
</evidence>
<dbReference type="AlphaFoldDB" id="A0A0M0G0B0"/>
<evidence type="ECO:0000256" key="2">
    <source>
        <dbReference type="ARBA" id="ARBA00023125"/>
    </source>
</evidence>
<dbReference type="GO" id="GO:1901135">
    <property type="term" value="P:carbohydrate derivative metabolic process"/>
    <property type="evidence" value="ECO:0007669"/>
    <property type="project" value="InterPro"/>
</dbReference>
<gene>
    <name evidence="6" type="ORF">AF331_20760</name>
</gene>
<dbReference type="GO" id="GO:0003677">
    <property type="term" value="F:DNA binding"/>
    <property type="evidence" value="ECO:0007669"/>
    <property type="project" value="UniProtKB-KW"/>
</dbReference>
<dbReference type="Pfam" id="PF01418">
    <property type="entry name" value="HTH_6"/>
    <property type="match status" value="1"/>
</dbReference>
<dbReference type="PATRIC" id="fig|189381.12.peg.3692"/>
<dbReference type="CDD" id="cd05013">
    <property type="entry name" value="SIS_RpiR"/>
    <property type="match status" value="1"/>
</dbReference>
<reference evidence="7" key="1">
    <citation type="submission" date="2015-07" db="EMBL/GenBank/DDBJ databases">
        <title>Fjat-14235 jcm11544.</title>
        <authorList>
            <person name="Liu B."/>
            <person name="Wang J."/>
            <person name="Zhu Y."/>
            <person name="Liu G."/>
            <person name="Chen Q."/>
            <person name="Chen Z."/>
            <person name="Lan J."/>
            <person name="Che J."/>
            <person name="Ge C."/>
            <person name="Shi H."/>
            <person name="Pan Z."/>
            <person name="Liu X."/>
        </authorList>
    </citation>
    <scope>NUCLEOTIDE SEQUENCE [LARGE SCALE GENOMIC DNA]</scope>
    <source>
        <strain evidence="7">JCM 11544</strain>
    </source>
</reference>
<keyword evidence="7" id="KW-1185">Reference proteome</keyword>
<keyword evidence="3" id="KW-0804">Transcription</keyword>
<dbReference type="PANTHER" id="PTHR30514">
    <property type="entry name" value="GLUCOKINASE"/>
    <property type="match status" value="1"/>
</dbReference>